<feature type="signal peptide" evidence="2">
    <location>
        <begin position="1"/>
        <end position="34"/>
    </location>
</feature>
<dbReference type="STRING" id="1176587.A8C56_18500"/>
<dbReference type="InterPro" id="IPR023996">
    <property type="entry name" value="TonB-dep_OMP_SusC/RagA"/>
</dbReference>
<dbReference type="Gene3D" id="2.60.40.1120">
    <property type="entry name" value="Carboxypeptidase-like, regulatory domain"/>
    <property type="match status" value="1"/>
</dbReference>
<keyword evidence="5" id="KW-1185">Reference proteome</keyword>
<evidence type="ECO:0000259" key="3">
    <source>
        <dbReference type="Pfam" id="PF07715"/>
    </source>
</evidence>
<dbReference type="EMBL" id="CP015772">
    <property type="protein sequence ID" value="ANH82702.1"/>
    <property type="molecule type" value="Genomic_DNA"/>
</dbReference>
<organism evidence="4 5">
    <name type="scientific">Niabella ginsenosidivorans</name>
    <dbReference type="NCBI Taxonomy" id="1176587"/>
    <lineage>
        <taxon>Bacteria</taxon>
        <taxon>Pseudomonadati</taxon>
        <taxon>Bacteroidota</taxon>
        <taxon>Chitinophagia</taxon>
        <taxon>Chitinophagales</taxon>
        <taxon>Chitinophagaceae</taxon>
        <taxon>Niabella</taxon>
    </lineage>
</organism>
<dbReference type="KEGG" id="nia:A8C56_18500"/>
<dbReference type="SUPFAM" id="SSF49464">
    <property type="entry name" value="Carboxypeptidase regulatory domain-like"/>
    <property type="match status" value="1"/>
</dbReference>
<feature type="domain" description="TonB-dependent receptor plug" evidence="3">
    <location>
        <begin position="131"/>
        <end position="234"/>
    </location>
</feature>
<sequence length="1086" mass="121515">MNSKPTSKCYRHWCILFCLAAFLCFCGPFHEALALSAVYKPPINGTVKDTAGMPIVGASVKVKGSDRGTVTNEQGAFTIEAAVNDILEISAVGYVPVETVVGPAADYAIVLKPATHSMDEIVVIGYGAQKKSSITGAVSSIAMNKVSDIPVTNLSNALAGRAAGVTVVNSSGLAGASSNIRVRGSFGEPVYVIDGIIKDKAAFDALDANEIDQMSILKDAAAASVYGVQAGNGVVVITTKRGSPGKPVFGAQTSYTTSRPTQTLLANLSTATDELIYQNRVTQWNNEYNGKNDPLPNDQTIFDYFKDRSYNVNDWVWRNPSSQKYMINVNGGNDRITYYSMLSYTKEKGSYINLDYKKFNLRTNVTAKISNAISLNMNLAAAQQNADRFYWPFTGDDDYNVGDFYRVTFNWPKLFPFYLNADGTVADQITDYPVQPAIGSWQLWNVVDMVQGDRYINTRRRQFNPILTLDIKLDQFIKGLSTKLVGNYEANDYMRKWFLTYQHNYKFISADPSNNPYVPAPPDPSQVNIFTFSQNQPFLRYNIYTGWKYQLDWYLNYDRKFGAHAVNAMAVFEQADNKRIGATATGYDPVTSIDQMFAYSTSAGNRYGDALEYIDPQITRQAWIGRANYSYANRYLVDFSFRYDGTVLAAKGERWGFFPSGSVAWRVSQESFFRDHVSWINELKLRAGYGSTGNLVDVNNNLISSFLYTNTFTNAGGYIFGNTYYTNIAPGPTPVPGITWATNYETNLGLDFALLQNRLSGTIDAFKKKKKNILGARTITLPVTYGQNLAPENYAAQSFRGLEFSLQWQDKIGQLSYSVYGNLGYAKDKWDMLDPSNAAYYPGQPQSFRYPVGQPNNRIFGFEAEGLIRTQAQLDDLIAKGYNYYGRKPYLGAILYKDIRGQNFSPTPDGRIDDNDITLLSNNGFPRINFGFGFNVQWKGLSIDALMQGVGAYDRMISNLDGQGMRQWGGSIRPYYPIWTSDVWTPENPDARYPRPTGQNWAESGGVASTFWMRNGSYLRLRNLNIGYELPAKWVNRIGVEGAQLFLNGTNVFTFSKMKEFHDPEQDVYDSYPIMKTFTAGINVRF</sequence>
<reference evidence="4 5" key="1">
    <citation type="submission" date="2016-05" db="EMBL/GenBank/DDBJ databases">
        <title>Niabella ginsenosidivorans BS26 whole genome sequencing.</title>
        <authorList>
            <person name="Im W.T."/>
            <person name="Siddiqi M.Z."/>
        </authorList>
    </citation>
    <scope>NUCLEOTIDE SEQUENCE [LARGE SCALE GENOMIC DNA]</scope>
    <source>
        <strain evidence="4 5">BS26</strain>
    </source>
</reference>
<dbReference type="NCBIfam" id="TIGR04056">
    <property type="entry name" value="OMP_RagA_SusC"/>
    <property type="match status" value="1"/>
</dbReference>
<dbReference type="InterPro" id="IPR008969">
    <property type="entry name" value="CarboxyPept-like_regulatory"/>
</dbReference>
<keyword evidence="1" id="KW-0998">Cell outer membrane</keyword>
<accession>A0A1A9I7R4</accession>
<dbReference type="InterPro" id="IPR037066">
    <property type="entry name" value="Plug_dom_sf"/>
</dbReference>
<dbReference type="InterPro" id="IPR023997">
    <property type="entry name" value="TonB-dep_OMP_SusC/RagA_CS"/>
</dbReference>
<dbReference type="InterPro" id="IPR012910">
    <property type="entry name" value="Plug_dom"/>
</dbReference>
<evidence type="ECO:0000256" key="1">
    <source>
        <dbReference type="PROSITE-ProRule" id="PRU01360"/>
    </source>
</evidence>
<keyword evidence="2" id="KW-0732">Signal</keyword>
<dbReference type="AlphaFoldDB" id="A0A1A9I7R4"/>
<dbReference type="OrthoDB" id="601301at2"/>
<keyword evidence="1" id="KW-1134">Transmembrane beta strand</keyword>
<protein>
    <submittedName>
        <fullName evidence="4">SusC/RagA family TonB-linked outer membrane protein</fullName>
    </submittedName>
</protein>
<dbReference type="PROSITE" id="PS52016">
    <property type="entry name" value="TONB_DEPENDENT_REC_3"/>
    <property type="match status" value="1"/>
</dbReference>
<dbReference type="GO" id="GO:0009279">
    <property type="term" value="C:cell outer membrane"/>
    <property type="evidence" value="ECO:0007669"/>
    <property type="project" value="UniProtKB-SubCell"/>
</dbReference>
<dbReference type="Proteomes" id="UP000077667">
    <property type="component" value="Chromosome"/>
</dbReference>
<evidence type="ECO:0000313" key="5">
    <source>
        <dbReference type="Proteomes" id="UP000077667"/>
    </source>
</evidence>
<dbReference type="NCBIfam" id="TIGR04057">
    <property type="entry name" value="SusC_RagA_signa"/>
    <property type="match status" value="1"/>
</dbReference>
<dbReference type="Gene3D" id="2.170.130.10">
    <property type="entry name" value="TonB-dependent receptor, plug domain"/>
    <property type="match status" value="1"/>
</dbReference>
<proteinExistence type="inferred from homology"/>
<comment type="similarity">
    <text evidence="1">Belongs to the TonB-dependent receptor family.</text>
</comment>
<feature type="chain" id="PRO_5008390010" evidence="2">
    <location>
        <begin position="35"/>
        <end position="1086"/>
    </location>
</feature>
<keyword evidence="1" id="KW-0812">Transmembrane</keyword>
<keyword evidence="1" id="KW-0472">Membrane</keyword>
<keyword evidence="1" id="KW-0813">Transport</keyword>
<dbReference type="SUPFAM" id="SSF56935">
    <property type="entry name" value="Porins"/>
    <property type="match status" value="1"/>
</dbReference>
<dbReference type="InterPro" id="IPR039426">
    <property type="entry name" value="TonB-dep_rcpt-like"/>
</dbReference>
<dbReference type="Pfam" id="PF07715">
    <property type="entry name" value="Plug"/>
    <property type="match status" value="1"/>
</dbReference>
<evidence type="ECO:0000256" key="2">
    <source>
        <dbReference type="SAM" id="SignalP"/>
    </source>
</evidence>
<name>A0A1A9I7R4_9BACT</name>
<evidence type="ECO:0000313" key="4">
    <source>
        <dbReference type="EMBL" id="ANH82702.1"/>
    </source>
</evidence>
<dbReference type="Pfam" id="PF13715">
    <property type="entry name" value="CarbopepD_reg_2"/>
    <property type="match status" value="1"/>
</dbReference>
<comment type="subcellular location">
    <subcellularLocation>
        <location evidence="1">Cell outer membrane</location>
        <topology evidence="1">Multi-pass membrane protein</topology>
    </subcellularLocation>
</comment>
<dbReference type="RefSeq" id="WP_067759361.1">
    <property type="nucleotide sequence ID" value="NZ_CP015772.1"/>
</dbReference>
<gene>
    <name evidence="4" type="ORF">A8C56_18500</name>
</gene>